<feature type="transmembrane region" description="Helical" evidence="5">
    <location>
        <begin position="43"/>
        <end position="65"/>
    </location>
</feature>
<accession>A0A6J4SLP9</accession>
<feature type="transmembrane region" description="Helical" evidence="5">
    <location>
        <begin position="327"/>
        <end position="345"/>
    </location>
</feature>
<evidence type="ECO:0000313" key="7">
    <source>
        <dbReference type="EMBL" id="CAA9502483.1"/>
    </source>
</evidence>
<feature type="transmembrane region" description="Helical" evidence="5">
    <location>
        <begin position="15"/>
        <end position="37"/>
    </location>
</feature>
<sequence length="483" mass="51446">MEGHAHTPQLERRAVGLPTAISTVFGLIVATTVLVGIGQGFAASWIFLVALAIGLLAMYMQALSFSELATMIPKAGSMNEYVRAGLGAFAGSLTALLGYVAIMVFPTAAEALFPAIILTEFLGVGGDPKLWVVIIVLAVAALNVFGIRPFAVVEIVLTGVVALSILAFGLIGVFGLGSGDPIGPALPSADFDWGTLSGLLGLAVFAFVGLEYTCPLAEELDDPRRELPLGMFLGLGLIAIPLVLFGMAATRYVPAEQLGDPTALTHMTIAIALLGDTGKWWMGIVSIAATISTLNALLAGIPRLLYGMSHTQQAPRAFGYLLPSTRAPVVGIAVMAIIPILMNVFDAASGETFIELVLAGVLGWATAYILIHISLIILRLREPEARRPFRSPLFPLPQLIGIGLLLWAAIKIFPVPEVRDNIYRDYLIFLGVSVVIAFVYNLSAMRSVGAQFRPIPLREIYDEVDTIGEVDRRADATPLELRS</sequence>
<evidence type="ECO:0000256" key="1">
    <source>
        <dbReference type="ARBA" id="ARBA00004141"/>
    </source>
</evidence>
<feature type="transmembrane region" description="Helical" evidence="5">
    <location>
        <begin position="392"/>
        <end position="414"/>
    </location>
</feature>
<dbReference type="Gene3D" id="1.20.1740.10">
    <property type="entry name" value="Amino acid/polyamine transporter I"/>
    <property type="match status" value="1"/>
</dbReference>
<feature type="transmembrane region" description="Helical" evidence="5">
    <location>
        <begin position="280"/>
        <end position="306"/>
    </location>
</feature>
<keyword evidence="2 5" id="KW-0812">Transmembrane</keyword>
<dbReference type="PIRSF" id="PIRSF006060">
    <property type="entry name" value="AA_transporter"/>
    <property type="match status" value="1"/>
</dbReference>
<feature type="transmembrane region" description="Helical" evidence="5">
    <location>
        <begin position="357"/>
        <end position="380"/>
    </location>
</feature>
<dbReference type="InterPro" id="IPR004841">
    <property type="entry name" value="AA-permease/SLC12A_dom"/>
</dbReference>
<dbReference type="PANTHER" id="PTHR42770:SF12">
    <property type="entry name" value="AMINO ACID TRANSPORTER"/>
    <property type="match status" value="1"/>
</dbReference>
<feature type="transmembrane region" description="Helical" evidence="5">
    <location>
        <begin position="129"/>
        <end position="148"/>
    </location>
</feature>
<feature type="transmembrane region" description="Helical" evidence="5">
    <location>
        <begin position="426"/>
        <end position="443"/>
    </location>
</feature>
<dbReference type="EMBL" id="CADCVO010000374">
    <property type="protein sequence ID" value="CAA9502483.1"/>
    <property type="molecule type" value="Genomic_DNA"/>
</dbReference>
<evidence type="ECO:0000256" key="3">
    <source>
        <dbReference type="ARBA" id="ARBA00022989"/>
    </source>
</evidence>
<feature type="transmembrane region" description="Helical" evidence="5">
    <location>
        <begin position="86"/>
        <end position="109"/>
    </location>
</feature>
<feature type="transmembrane region" description="Helical" evidence="5">
    <location>
        <begin position="155"/>
        <end position="176"/>
    </location>
</feature>
<feature type="domain" description="Amino acid permease/ SLC12A" evidence="6">
    <location>
        <begin position="20"/>
        <end position="430"/>
    </location>
</feature>
<feature type="transmembrane region" description="Helical" evidence="5">
    <location>
        <begin position="196"/>
        <end position="217"/>
    </location>
</feature>
<proteinExistence type="predicted"/>
<feature type="transmembrane region" description="Helical" evidence="5">
    <location>
        <begin position="229"/>
        <end position="249"/>
    </location>
</feature>
<gene>
    <name evidence="7" type="ORF">AVDCRST_MAG13-2346</name>
</gene>
<dbReference type="Pfam" id="PF00324">
    <property type="entry name" value="AA_permease"/>
    <property type="match status" value="1"/>
</dbReference>
<name>A0A6J4SLP9_9ACTN</name>
<dbReference type="GO" id="GO:0016020">
    <property type="term" value="C:membrane"/>
    <property type="evidence" value="ECO:0007669"/>
    <property type="project" value="UniProtKB-SubCell"/>
</dbReference>
<evidence type="ECO:0000256" key="4">
    <source>
        <dbReference type="ARBA" id="ARBA00023136"/>
    </source>
</evidence>
<evidence type="ECO:0000256" key="2">
    <source>
        <dbReference type="ARBA" id="ARBA00022692"/>
    </source>
</evidence>
<dbReference type="InterPro" id="IPR050367">
    <property type="entry name" value="APC_superfamily"/>
</dbReference>
<evidence type="ECO:0000256" key="5">
    <source>
        <dbReference type="SAM" id="Phobius"/>
    </source>
</evidence>
<comment type="subcellular location">
    <subcellularLocation>
        <location evidence="1">Membrane</location>
        <topology evidence="1">Multi-pass membrane protein</topology>
    </subcellularLocation>
</comment>
<dbReference type="AlphaFoldDB" id="A0A6J4SLP9"/>
<reference evidence="7" key="1">
    <citation type="submission" date="2020-02" db="EMBL/GenBank/DDBJ databases">
        <authorList>
            <person name="Meier V. D."/>
        </authorList>
    </citation>
    <scope>NUCLEOTIDE SEQUENCE</scope>
    <source>
        <strain evidence="7">AVDCRST_MAG13</strain>
    </source>
</reference>
<protein>
    <recommendedName>
        <fullName evidence="6">Amino acid permease/ SLC12A domain-containing protein</fullName>
    </recommendedName>
</protein>
<organism evidence="7">
    <name type="scientific">uncultured Solirubrobacteraceae bacterium</name>
    <dbReference type="NCBI Taxonomy" id="1162706"/>
    <lineage>
        <taxon>Bacteria</taxon>
        <taxon>Bacillati</taxon>
        <taxon>Actinomycetota</taxon>
        <taxon>Thermoleophilia</taxon>
        <taxon>Solirubrobacterales</taxon>
        <taxon>Solirubrobacteraceae</taxon>
        <taxon>environmental samples</taxon>
    </lineage>
</organism>
<dbReference type="GO" id="GO:0055085">
    <property type="term" value="P:transmembrane transport"/>
    <property type="evidence" value="ECO:0007669"/>
    <property type="project" value="InterPro"/>
</dbReference>
<evidence type="ECO:0000259" key="6">
    <source>
        <dbReference type="Pfam" id="PF00324"/>
    </source>
</evidence>
<keyword evidence="4 5" id="KW-0472">Membrane</keyword>
<dbReference type="PANTHER" id="PTHR42770">
    <property type="entry name" value="AMINO ACID TRANSPORTER-RELATED"/>
    <property type="match status" value="1"/>
</dbReference>
<keyword evidence="3 5" id="KW-1133">Transmembrane helix</keyword>